<name>A0A4R4WX49_9ACTN</name>
<gene>
    <name evidence="4" type="ORF">E1218_19565</name>
</gene>
<reference evidence="4 5" key="1">
    <citation type="submission" date="2019-02" db="EMBL/GenBank/DDBJ databases">
        <title>Draft genome sequences of novel Actinobacteria.</title>
        <authorList>
            <person name="Sahin N."/>
            <person name="Ay H."/>
            <person name="Saygin H."/>
        </authorList>
    </citation>
    <scope>NUCLEOTIDE SEQUENCE [LARGE SCALE GENOMIC DNA]</scope>
    <source>
        <strain evidence="4 5">16K104</strain>
    </source>
</reference>
<dbReference type="Gene3D" id="3.60.40.10">
    <property type="entry name" value="PPM-type phosphatase domain"/>
    <property type="match status" value="1"/>
</dbReference>
<feature type="domain" description="PAS" evidence="3">
    <location>
        <begin position="7"/>
        <end position="59"/>
    </location>
</feature>
<sequence length="399" mass="42553">MAEGSECAETAEEAYESAPCGQLSTSMDGTIVRINRTLLDWLGRPRDDVVGRLRFPDLLTIGGKLYHETHFAPLLHMQGEVSGVALELRTAGGTRMPVLISSTVGYDDAGEPLLIRTTIFDAHIRRSYEEELLRERRAAELARRQAEEDRARLQDALAVLQQSLLPAALPDVPGVTTAAYYHTASPDELGGDFYDVFAIDGDRWGFFLGDVCGKGPSAAAVTSVARYTLRAAAMHEPTAALGTLNAVLHERFDGGDLRYCTAVSGTLRSDPETGRVTVSFASGGHPPPLLVRANGTSEFLLSEDGTLIGILPSSRFPQTHVGLAPGDMLLLYTDGLTEARVEGGQDFYGPEALRSLAAQYAGTSPEALVQALSDVLAALGSGLTDDTALLALGVRPLGR</sequence>
<dbReference type="SMART" id="SM00091">
    <property type="entry name" value="PAS"/>
    <property type="match status" value="1"/>
</dbReference>
<evidence type="ECO:0000256" key="2">
    <source>
        <dbReference type="SAM" id="Coils"/>
    </source>
</evidence>
<dbReference type="SUPFAM" id="SSF55785">
    <property type="entry name" value="PYP-like sensor domain (PAS domain)"/>
    <property type="match status" value="1"/>
</dbReference>
<keyword evidence="5" id="KW-1185">Reference proteome</keyword>
<dbReference type="SMART" id="SM00331">
    <property type="entry name" value="PP2C_SIG"/>
    <property type="match status" value="1"/>
</dbReference>
<evidence type="ECO:0000259" key="3">
    <source>
        <dbReference type="PROSITE" id="PS50112"/>
    </source>
</evidence>
<dbReference type="CDD" id="cd00130">
    <property type="entry name" value="PAS"/>
    <property type="match status" value="1"/>
</dbReference>
<dbReference type="InterPro" id="IPR000014">
    <property type="entry name" value="PAS"/>
</dbReference>
<dbReference type="SUPFAM" id="SSF81606">
    <property type="entry name" value="PP2C-like"/>
    <property type="match status" value="1"/>
</dbReference>
<evidence type="ECO:0000313" key="5">
    <source>
        <dbReference type="Proteomes" id="UP000295172"/>
    </source>
</evidence>
<dbReference type="Gene3D" id="3.30.450.20">
    <property type="entry name" value="PAS domain"/>
    <property type="match status" value="1"/>
</dbReference>
<proteinExistence type="predicted"/>
<dbReference type="AlphaFoldDB" id="A0A4R4WX49"/>
<dbReference type="Pfam" id="PF07228">
    <property type="entry name" value="SpoIIE"/>
    <property type="match status" value="1"/>
</dbReference>
<accession>A0A4R4WX49</accession>
<dbReference type="InterPro" id="IPR035965">
    <property type="entry name" value="PAS-like_dom_sf"/>
</dbReference>
<evidence type="ECO:0000256" key="1">
    <source>
        <dbReference type="ARBA" id="ARBA00022801"/>
    </source>
</evidence>
<comment type="caution">
    <text evidence="4">The sequence shown here is derived from an EMBL/GenBank/DDBJ whole genome shotgun (WGS) entry which is preliminary data.</text>
</comment>
<dbReference type="GO" id="GO:0016791">
    <property type="term" value="F:phosphatase activity"/>
    <property type="evidence" value="ECO:0007669"/>
    <property type="project" value="TreeGrafter"/>
</dbReference>
<dbReference type="OrthoDB" id="5241041at2"/>
<organism evidence="4 5">
    <name type="scientific">Kribbella turkmenica</name>
    <dbReference type="NCBI Taxonomy" id="2530375"/>
    <lineage>
        <taxon>Bacteria</taxon>
        <taxon>Bacillati</taxon>
        <taxon>Actinomycetota</taxon>
        <taxon>Actinomycetes</taxon>
        <taxon>Propionibacteriales</taxon>
        <taxon>Kribbellaceae</taxon>
        <taxon>Kribbella</taxon>
    </lineage>
</organism>
<dbReference type="Proteomes" id="UP000295172">
    <property type="component" value="Unassembled WGS sequence"/>
</dbReference>
<dbReference type="PROSITE" id="PS50112">
    <property type="entry name" value="PAS"/>
    <property type="match status" value="1"/>
</dbReference>
<keyword evidence="2" id="KW-0175">Coiled coil</keyword>
<dbReference type="InterPro" id="IPR052016">
    <property type="entry name" value="Bact_Sigma-Reg"/>
</dbReference>
<dbReference type="RefSeq" id="WP_132322177.1">
    <property type="nucleotide sequence ID" value="NZ_SMKR01000083.1"/>
</dbReference>
<dbReference type="InterPro" id="IPR036457">
    <property type="entry name" value="PPM-type-like_dom_sf"/>
</dbReference>
<dbReference type="Pfam" id="PF13426">
    <property type="entry name" value="PAS_9"/>
    <property type="match status" value="1"/>
</dbReference>
<protein>
    <submittedName>
        <fullName evidence="4">PAS domain-containing protein</fullName>
    </submittedName>
</protein>
<keyword evidence="1" id="KW-0378">Hydrolase</keyword>
<dbReference type="EMBL" id="SMKR01000083">
    <property type="protein sequence ID" value="TDD22301.1"/>
    <property type="molecule type" value="Genomic_DNA"/>
</dbReference>
<dbReference type="PANTHER" id="PTHR43156">
    <property type="entry name" value="STAGE II SPORULATION PROTEIN E-RELATED"/>
    <property type="match status" value="1"/>
</dbReference>
<dbReference type="InterPro" id="IPR001932">
    <property type="entry name" value="PPM-type_phosphatase-like_dom"/>
</dbReference>
<feature type="coiled-coil region" evidence="2">
    <location>
        <begin position="125"/>
        <end position="163"/>
    </location>
</feature>
<evidence type="ECO:0000313" key="4">
    <source>
        <dbReference type="EMBL" id="TDD22301.1"/>
    </source>
</evidence>
<dbReference type="PANTHER" id="PTHR43156:SF2">
    <property type="entry name" value="STAGE II SPORULATION PROTEIN E"/>
    <property type="match status" value="1"/>
</dbReference>